<comment type="caution">
    <text evidence="1">The sequence shown here is derived from an EMBL/GenBank/DDBJ whole genome shotgun (WGS) entry which is preliminary data.</text>
</comment>
<accession>A0A7K4BYX6</accession>
<proteinExistence type="predicted"/>
<dbReference type="AlphaFoldDB" id="A0A7K4BYX6"/>
<protein>
    <recommendedName>
        <fullName evidence="3">Type II toxin-antitoxin system RelE/ParE family toxin</fullName>
    </recommendedName>
</protein>
<sequence length="117" mass="13692">MKKIVVVLSSEAKEAFDELNKKAVDSKIDASILRSIKTKIEFIKTNPMYGDPVQKNLIPKEYVEKYGINNLFHVELAAFWRMDYTLKNNGNQIEIIAFVLNIFDHKKYNQKYGYKNK</sequence>
<dbReference type="Proteomes" id="UP000526302">
    <property type="component" value="Unassembled WGS sequence"/>
</dbReference>
<evidence type="ECO:0000313" key="1">
    <source>
        <dbReference type="EMBL" id="NMA44279.1"/>
    </source>
</evidence>
<dbReference type="EMBL" id="JAAZKV010000003">
    <property type="protein sequence ID" value="NMA44279.1"/>
    <property type="molecule type" value="Genomic_DNA"/>
</dbReference>
<gene>
    <name evidence="1" type="ORF">GX950_00490</name>
</gene>
<reference evidence="1 2" key="1">
    <citation type="journal article" date="2020" name="Biotechnol. Biofuels">
        <title>New insights from the biogas microbiome by comprehensive genome-resolved metagenomics of nearly 1600 species originating from multiple anaerobic digesters.</title>
        <authorList>
            <person name="Campanaro S."/>
            <person name="Treu L."/>
            <person name="Rodriguez-R L.M."/>
            <person name="Kovalovszki A."/>
            <person name="Ziels R.M."/>
            <person name="Maus I."/>
            <person name="Zhu X."/>
            <person name="Kougias P.G."/>
            <person name="Basile A."/>
            <person name="Luo G."/>
            <person name="Schluter A."/>
            <person name="Konstantinidis K.T."/>
            <person name="Angelidaki I."/>
        </authorList>
    </citation>
    <scope>NUCLEOTIDE SEQUENCE [LARGE SCALE GENOMIC DNA]</scope>
    <source>
        <strain evidence="1">AS22ysBPME_79</strain>
    </source>
</reference>
<evidence type="ECO:0008006" key="3">
    <source>
        <dbReference type="Google" id="ProtNLM"/>
    </source>
</evidence>
<evidence type="ECO:0000313" key="2">
    <source>
        <dbReference type="Proteomes" id="UP000526302"/>
    </source>
</evidence>
<organism evidence="1 2">
    <name type="scientific">Candidatus Iainarchaeum sp</name>
    <dbReference type="NCBI Taxonomy" id="3101447"/>
    <lineage>
        <taxon>Archaea</taxon>
        <taxon>Candidatus Iainarchaeota</taxon>
        <taxon>Candidatus Iainarchaeia</taxon>
        <taxon>Candidatus Iainarchaeales</taxon>
        <taxon>Candidatus Iainarchaeaceae</taxon>
        <taxon>Candidatus Iainarchaeum</taxon>
    </lineage>
</organism>
<name>A0A7K4BYX6_9ARCH</name>